<comment type="caution">
    <text evidence="1">The sequence shown here is derived from an EMBL/GenBank/DDBJ whole genome shotgun (WGS) entry which is preliminary data.</text>
</comment>
<dbReference type="GeneID" id="19168874"/>
<dbReference type="AlphaFoldDB" id="W9YP95"/>
<evidence type="ECO:0000313" key="1">
    <source>
        <dbReference type="EMBL" id="EXJ84089.1"/>
    </source>
</evidence>
<accession>W9YP95</accession>
<keyword evidence="2" id="KW-1185">Reference proteome</keyword>
<dbReference type="Proteomes" id="UP000019478">
    <property type="component" value="Unassembled WGS sequence"/>
</dbReference>
<proteinExistence type="predicted"/>
<dbReference type="RefSeq" id="XP_007733074.1">
    <property type="nucleotide sequence ID" value="XM_007734884.1"/>
</dbReference>
<dbReference type="EMBL" id="AMGY01000004">
    <property type="protein sequence ID" value="EXJ84089.1"/>
    <property type="molecule type" value="Genomic_DNA"/>
</dbReference>
<organism evidence="1 2">
    <name type="scientific">Capronia epimyces CBS 606.96</name>
    <dbReference type="NCBI Taxonomy" id="1182542"/>
    <lineage>
        <taxon>Eukaryota</taxon>
        <taxon>Fungi</taxon>
        <taxon>Dikarya</taxon>
        <taxon>Ascomycota</taxon>
        <taxon>Pezizomycotina</taxon>
        <taxon>Eurotiomycetes</taxon>
        <taxon>Chaetothyriomycetidae</taxon>
        <taxon>Chaetothyriales</taxon>
        <taxon>Herpotrichiellaceae</taxon>
        <taxon>Capronia</taxon>
    </lineage>
</organism>
<protein>
    <submittedName>
        <fullName evidence="1">Uncharacterized protein</fullName>
    </submittedName>
</protein>
<sequence>MIAATAAPIPIPALAPVESPVDDKAEDMSSGDVMLSLLGVANAVLGLLPGAVTVTVGKTEALVLRLEVEVEALWVAAADELVDEVPGLVDTIAPNPLRTMPRFAEQQAGSLSQQ</sequence>
<evidence type="ECO:0000313" key="2">
    <source>
        <dbReference type="Proteomes" id="UP000019478"/>
    </source>
</evidence>
<name>W9YP95_9EURO</name>
<gene>
    <name evidence="1" type="ORF">A1O3_04756</name>
</gene>
<dbReference type="HOGENOM" id="CLU_2120799_0_0_1"/>
<reference evidence="1 2" key="1">
    <citation type="submission" date="2013-03" db="EMBL/GenBank/DDBJ databases">
        <title>The Genome Sequence of Capronia epimyces CBS 606.96.</title>
        <authorList>
            <consortium name="The Broad Institute Genomics Platform"/>
            <person name="Cuomo C."/>
            <person name="de Hoog S."/>
            <person name="Gorbushina A."/>
            <person name="Walker B."/>
            <person name="Young S.K."/>
            <person name="Zeng Q."/>
            <person name="Gargeya S."/>
            <person name="Fitzgerald M."/>
            <person name="Haas B."/>
            <person name="Abouelleil A."/>
            <person name="Allen A.W."/>
            <person name="Alvarado L."/>
            <person name="Arachchi H.M."/>
            <person name="Berlin A.M."/>
            <person name="Chapman S.B."/>
            <person name="Gainer-Dewar J."/>
            <person name="Goldberg J."/>
            <person name="Griggs A."/>
            <person name="Gujja S."/>
            <person name="Hansen M."/>
            <person name="Howarth C."/>
            <person name="Imamovic A."/>
            <person name="Ireland A."/>
            <person name="Larimer J."/>
            <person name="McCowan C."/>
            <person name="Murphy C."/>
            <person name="Pearson M."/>
            <person name="Poon T.W."/>
            <person name="Priest M."/>
            <person name="Roberts A."/>
            <person name="Saif S."/>
            <person name="Shea T."/>
            <person name="Sisk P."/>
            <person name="Sykes S."/>
            <person name="Wortman J."/>
            <person name="Nusbaum C."/>
            <person name="Birren B."/>
        </authorList>
    </citation>
    <scope>NUCLEOTIDE SEQUENCE [LARGE SCALE GENOMIC DNA]</scope>
    <source>
        <strain evidence="1 2">CBS 606.96</strain>
    </source>
</reference>